<evidence type="ECO:0000256" key="3">
    <source>
        <dbReference type="ARBA" id="ARBA00023235"/>
    </source>
</evidence>
<organism evidence="10 11">
    <name type="scientific">Micrococcus cohnii</name>
    <dbReference type="NCBI Taxonomy" id="993416"/>
    <lineage>
        <taxon>Bacteria</taxon>
        <taxon>Bacillati</taxon>
        <taxon>Actinomycetota</taxon>
        <taxon>Actinomycetes</taxon>
        <taxon>Micrococcales</taxon>
        <taxon>Micrococcaceae</taxon>
        <taxon>Micrococcus</taxon>
    </lineage>
</organism>
<feature type="compositionally biased region" description="Basic and acidic residues" evidence="8">
    <location>
        <begin position="293"/>
        <end position="304"/>
    </location>
</feature>
<comment type="caution">
    <text evidence="4">Lacks conserved residue(s) required for the propagation of feature annotation.</text>
</comment>
<feature type="domain" description="Pseudouridine synthase I TruA alpha/beta" evidence="9">
    <location>
        <begin position="176"/>
        <end position="276"/>
    </location>
</feature>
<evidence type="ECO:0000313" key="10">
    <source>
        <dbReference type="EMBL" id="MBB4735705.1"/>
    </source>
</evidence>
<comment type="function">
    <text evidence="4">Formation of pseudouridine at positions 38, 39 and 40 in the anticodon stem and loop of transfer RNAs.</text>
</comment>
<dbReference type="EMBL" id="JACHNA010000001">
    <property type="protein sequence ID" value="MBB4735705.1"/>
    <property type="molecule type" value="Genomic_DNA"/>
</dbReference>
<evidence type="ECO:0000256" key="8">
    <source>
        <dbReference type="SAM" id="MobiDB-lite"/>
    </source>
</evidence>
<evidence type="ECO:0000256" key="1">
    <source>
        <dbReference type="ARBA" id="ARBA00009375"/>
    </source>
</evidence>
<dbReference type="Proteomes" id="UP000540191">
    <property type="component" value="Unassembled WGS sequence"/>
</dbReference>
<name>A0A7W7M3J7_9MICC</name>
<dbReference type="InterPro" id="IPR020094">
    <property type="entry name" value="TruA/RsuA/RluB/E/F_N"/>
</dbReference>
<comment type="caution">
    <text evidence="10">The sequence shown here is derived from an EMBL/GenBank/DDBJ whole genome shotgun (WGS) entry which is preliminary data.</text>
</comment>
<evidence type="ECO:0000256" key="2">
    <source>
        <dbReference type="ARBA" id="ARBA00022694"/>
    </source>
</evidence>
<feature type="binding site" evidence="4 6">
    <location>
        <position position="140"/>
    </location>
    <ligand>
        <name>substrate</name>
    </ligand>
</feature>
<dbReference type="Gene3D" id="3.30.70.660">
    <property type="entry name" value="Pseudouridine synthase I, catalytic domain, C-terminal subdomain"/>
    <property type="match status" value="1"/>
</dbReference>
<protein>
    <recommendedName>
        <fullName evidence="4">tRNA pseudouridine synthase A</fullName>
        <ecNumber evidence="4">5.4.99.12</ecNumber>
    </recommendedName>
    <alternativeName>
        <fullName evidence="4">tRNA pseudouridine(38-40) synthase</fullName>
    </alternativeName>
    <alternativeName>
        <fullName evidence="4">tRNA pseudouridylate synthase I</fullName>
    </alternativeName>
    <alternativeName>
        <fullName evidence="4">tRNA-uridine isomerase I</fullName>
    </alternativeName>
</protein>
<feature type="region of interest" description="Disordered" evidence="8">
    <location>
        <begin position="276"/>
        <end position="304"/>
    </location>
</feature>
<feature type="active site" description="Nucleophile" evidence="4 5">
    <location>
        <position position="67"/>
    </location>
</feature>
<evidence type="ECO:0000256" key="5">
    <source>
        <dbReference type="PIRSR" id="PIRSR001430-1"/>
    </source>
</evidence>
<dbReference type="EC" id="5.4.99.12" evidence="4"/>
<dbReference type="GO" id="GO:0160147">
    <property type="term" value="F:tRNA pseudouridine(38-40) synthase activity"/>
    <property type="evidence" value="ECO:0007669"/>
    <property type="project" value="UniProtKB-EC"/>
</dbReference>
<comment type="catalytic activity">
    <reaction evidence="4 7">
        <text>uridine(38/39/40) in tRNA = pseudouridine(38/39/40) in tRNA</text>
        <dbReference type="Rhea" id="RHEA:22376"/>
        <dbReference type="Rhea" id="RHEA-COMP:10085"/>
        <dbReference type="Rhea" id="RHEA-COMP:10087"/>
        <dbReference type="ChEBI" id="CHEBI:65314"/>
        <dbReference type="ChEBI" id="CHEBI:65315"/>
        <dbReference type="EC" id="5.4.99.12"/>
    </reaction>
</comment>
<dbReference type="PIRSF" id="PIRSF001430">
    <property type="entry name" value="tRNA_psdUrid_synth"/>
    <property type="match status" value="1"/>
</dbReference>
<dbReference type="Gene3D" id="3.30.70.580">
    <property type="entry name" value="Pseudouridine synthase I, catalytic domain, N-terminal subdomain"/>
    <property type="match status" value="1"/>
</dbReference>
<keyword evidence="3 4" id="KW-0413">Isomerase</keyword>
<sequence>MSAPEPTDPATTPPPSTRVRLDLAYDGTGFHGWATQPGLVTVQGVLEDALERIVRRPVRTTVAGRTDAGVHAAHQVVHFDLTEPEWSALTRGRAGLEPGSSLVRRLNGVLGPRHGAVIVRDAARAPAGFDARFSALRRHYRYRISDDPGTRDPLRRTDTCWHKAGLDVALMQAEADAMLGLHDFLGFCRPRPEGTTIRQLQAFDLERDAEGVIVARLSADAFCHHMVRALLAAVMAVGERRRPPGWAVSRLDAERRDSSAQLAPPHALVLAGVDYPDDDRLGARATGTRARRRSLDAEPGRSAV</sequence>
<evidence type="ECO:0000313" key="11">
    <source>
        <dbReference type="Proteomes" id="UP000540191"/>
    </source>
</evidence>
<keyword evidence="11" id="KW-1185">Reference proteome</keyword>
<dbReference type="AlphaFoldDB" id="A0A7W7M3J7"/>
<dbReference type="PANTHER" id="PTHR11142:SF0">
    <property type="entry name" value="TRNA PSEUDOURIDINE SYNTHASE-LIKE 1"/>
    <property type="match status" value="1"/>
</dbReference>
<dbReference type="InterPro" id="IPR001406">
    <property type="entry name" value="PsdUridine_synth_TruA"/>
</dbReference>
<dbReference type="GO" id="GO:0031119">
    <property type="term" value="P:tRNA pseudouridine synthesis"/>
    <property type="evidence" value="ECO:0007669"/>
    <property type="project" value="UniProtKB-UniRule"/>
</dbReference>
<dbReference type="PANTHER" id="PTHR11142">
    <property type="entry name" value="PSEUDOURIDYLATE SYNTHASE"/>
    <property type="match status" value="1"/>
</dbReference>
<evidence type="ECO:0000259" key="9">
    <source>
        <dbReference type="Pfam" id="PF01416"/>
    </source>
</evidence>
<gene>
    <name evidence="4" type="primary">truA</name>
    <name evidence="10" type="ORF">HDA30_001213</name>
</gene>
<comment type="similarity">
    <text evidence="1 4 7">Belongs to the tRNA pseudouridine synthase TruA family.</text>
</comment>
<dbReference type="RefSeq" id="WP_184241419.1">
    <property type="nucleotide sequence ID" value="NZ_JACHNA010000001.1"/>
</dbReference>
<accession>A0A7W7M3J7</accession>
<evidence type="ECO:0000256" key="4">
    <source>
        <dbReference type="HAMAP-Rule" id="MF_00171"/>
    </source>
</evidence>
<dbReference type="CDD" id="cd02570">
    <property type="entry name" value="PseudoU_synth_EcTruA"/>
    <property type="match status" value="1"/>
</dbReference>
<proteinExistence type="inferred from homology"/>
<comment type="subunit">
    <text evidence="4">Homodimer.</text>
</comment>
<evidence type="ECO:0000256" key="6">
    <source>
        <dbReference type="PIRSR" id="PIRSR001430-2"/>
    </source>
</evidence>
<dbReference type="Pfam" id="PF01416">
    <property type="entry name" value="PseudoU_synth_1"/>
    <property type="match status" value="1"/>
</dbReference>
<dbReference type="SUPFAM" id="SSF55120">
    <property type="entry name" value="Pseudouridine synthase"/>
    <property type="match status" value="1"/>
</dbReference>
<evidence type="ECO:0000256" key="7">
    <source>
        <dbReference type="RuleBase" id="RU003792"/>
    </source>
</evidence>
<dbReference type="HAMAP" id="MF_00171">
    <property type="entry name" value="TruA"/>
    <property type="match status" value="1"/>
</dbReference>
<dbReference type="NCBIfam" id="TIGR00071">
    <property type="entry name" value="hisT_truA"/>
    <property type="match status" value="1"/>
</dbReference>
<dbReference type="InterPro" id="IPR020103">
    <property type="entry name" value="PsdUridine_synth_cat_dom_sf"/>
</dbReference>
<reference evidence="10 11" key="1">
    <citation type="submission" date="2020-08" db="EMBL/GenBank/DDBJ databases">
        <title>Sequencing the genomes of 1000 actinobacteria strains.</title>
        <authorList>
            <person name="Klenk H.-P."/>
        </authorList>
    </citation>
    <scope>NUCLEOTIDE SEQUENCE [LARGE SCALE GENOMIC DNA]</scope>
    <source>
        <strain evidence="10 11">DSM 23974</strain>
    </source>
</reference>
<keyword evidence="2 4" id="KW-0819">tRNA processing</keyword>
<dbReference type="InterPro" id="IPR020095">
    <property type="entry name" value="PsdUridine_synth_TruA_C"/>
</dbReference>
<dbReference type="GO" id="GO:0003723">
    <property type="term" value="F:RNA binding"/>
    <property type="evidence" value="ECO:0007669"/>
    <property type="project" value="InterPro"/>
</dbReference>
<dbReference type="InterPro" id="IPR020097">
    <property type="entry name" value="PsdUridine_synth_TruA_a/b_dom"/>
</dbReference>